<geneLocation type="plasmid" evidence="3 4">
    <name>unnamed1</name>
</geneLocation>
<dbReference type="GO" id="GO:0005975">
    <property type="term" value="P:carbohydrate metabolic process"/>
    <property type="evidence" value="ECO:0007669"/>
    <property type="project" value="InterPro"/>
</dbReference>
<evidence type="ECO:0000313" key="4">
    <source>
        <dbReference type="Proteomes" id="UP000500767"/>
    </source>
</evidence>
<protein>
    <submittedName>
        <fullName evidence="3">Glycoside hydrolase family 15 protein</fullName>
    </submittedName>
</protein>
<dbReference type="Gene3D" id="1.50.10.10">
    <property type="match status" value="1"/>
</dbReference>
<evidence type="ECO:0000313" key="3">
    <source>
        <dbReference type="EMBL" id="QKE93249.1"/>
    </source>
</evidence>
<feature type="domain" description="GH15-like" evidence="1">
    <location>
        <begin position="240"/>
        <end position="538"/>
    </location>
</feature>
<gene>
    <name evidence="3" type="ORF">HN018_24055</name>
</gene>
<dbReference type="PANTHER" id="PTHR31616">
    <property type="entry name" value="TREHALASE"/>
    <property type="match status" value="1"/>
</dbReference>
<organism evidence="3 4">
    <name type="scientific">Lichenicola cladoniae</name>
    <dbReference type="NCBI Taxonomy" id="1484109"/>
    <lineage>
        <taxon>Bacteria</taxon>
        <taxon>Pseudomonadati</taxon>
        <taxon>Pseudomonadota</taxon>
        <taxon>Alphaproteobacteria</taxon>
        <taxon>Acetobacterales</taxon>
        <taxon>Acetobacteraceae</taxon>
        <taxon>Lichenicola</taxon>
    </lineage>
</organism>
<dbReference type="Pfam" id="PF00723">
    <property type="entry name" value="Glyco_hydro_15"/>
    <property type="match status" value="1"/>
</dbReference>
<keyword evidence="3" id="KW-0614">Plasmid</keyword>
<dbReference type="EMBL" id="CP053709">
    <property type="protein sequence ID" value="QKE93249.1"/>
    <property type="molecule type" value="Genomic_DNA"/>
</dbReference>
<dbReference type="KEGG" id="lck:HN018_24055"/>
<evidence type="ECO:0000259" key="2">
    <source>
        <dbReference type="Pfam" id="PF19291"/>
    </source>
</evidence>
<dbReference type="InterPro" id="IPR008928">
    <property type="entry name" value="6-hairpin_glycosidase_sf"/>
</dbReference>
<keyword evidence="4" id="KW-1185">Reference proteome</keyword>
<dbReference type="AlphaFoldDB" id="A0A6M8HXI5"/>
<reference evidence="3 4" key="1">
    <citation type="journal article" date="2014" name="World J. Microbiol. Biotechnol.">
        <title>Biodiversity and physiological characteristics of Antarctic and Arctic lichens-associated bacteria.</title>
        <authorList>
            <person name="Lee Y.M."/>
            <person name="Kim E.H."/>
            <person name="Lee H.K."/>
            <person name="Hong S.G."/>
        </authorList>
    </citation>
    <scope>NUCLEOTIDE SEQUENCE [LARGE SCALE GENOMIC DNA]</scope>
    <source>
        <strain evidence="3 4">PAMC 26569</strain>
        <plasmid evidence="3">unnamed1</plasmid>
    </source>
</reference>
<accession>A0A6M8HXI5</accession>
<dbReference type="GO" id="GO:0004553">
    <property type="term" value="F:hydrolase activity, hydrolyzing O-glycosyl compounds"/>
    <property type="evidence" value="ECO:0007669"/>
    <property type="project" value="TreeGrafter"/>
</dbReference>
<proteinExistence type="predicted"/>
<dbReference type="SUPFAM" id="SSF48208">
    <property type="entry name" value="Six-hairpin glycosidases"/>
    <property type="match status" value="1"/>
</dbReference>
<name>A0A6M8HXI5_9PROT</name>
<dbReference type="InterPro" id="IPR012341">
    <property type="entry name" value="6hp_glycosidase-like_sf"/>
</dbReference>
<dbReference type="Proteomes" id="UP000500767">
    <property type="component" value="Plasmid unnamed1"/>
</dbReference>
<dbReference type="PANTHER" id="PTHR31616:SF0">
    <property type="entry name" value="GLUCAN 1,4-ALPHA-GLUCOSIDASE"/>
    <property type="match status" value="1"/>
</dbReference>
<keyword evidence="3" id="KW-0378">Hydrolase</keyword>
<feature type="domain" description="Trehalase-like N-terminal" evidence="2">
    <location>
        <begin position="29"/>
        <end position="163"/>
    </location>
</feature>
<sequence>MSIATMRRSGHRLLGRVLRRSGASRLVRSSPPIADLGLIGDRATAAVITTGGEICWYCPGRFDAPSLLGSLIDPDAGGEWSILLAGAEPAGRRYIGQSAVLETTLRHPAGMLVITDWMPLADCVAHGSICRSLGPAPAAFSLVLRPRPDGGRRIPLLRLDETGAAIIDHHFRLQASHPILIRDGVVRIDVPQGEQSWAVLDELRSGVTADQAALADWLEATLAGWRKLAMRSPYDGAFADPVQDSLRAVRLLTDDRTGAIMAAITTSLPEVMGGKRNYDYRFSWLRDSGMMIRALVRLEPDHEQALQYLGFVASLLDTGYQSPLDPVSAAGGERVPKQVKLPVAGYRDSRPAITGNLAAHQLQLGSLAQFVLAAREIYAARDERPHWTVVSRTADFLVDNWQQKGSGIWEEATLRHYTSSLVSASCALDGIAPYTDTAEQATRYRRAALGLRQFVSRRCLSRDGIYVVHPGSRSVDISAALFPVWGYVPACDTMMANSIALLERQAGSGGGLFNRHLQNSRAQRLEGAFLVGTFWLAHYRIARGELERAQVLIEQGIGYATDLGLFSEEVDTGSGLLLGNLPLGLAHGSLLSAVADYDVAMRQRG</sequence>
<dbReference type="InterPro" id="IPR011613">
    <property type="entry name" value="GH15-like"/>
</dbReference>
<dbReference type="Pfam" id="PF19291">
    <property type="entry name" value="TREH_N"/>
    <property type="match status" value="1"/>
</dbReference>
<dbReference type="InterPro" id="IPR045582">
    <property type="entry name" value="Trehalase-like_N"/>
</dbReference>
<evidence type="ECO:0000259" key="1">
    <source>
        <dbReference type="Pfam" id="PF00723"/>
    </source>
</evidence>
<dbReference type="RefSeq" id="WP_171836521.1">
    <property type="nucleotide sequence ID" value="NZ_CP053709.1"/>
</dbReference>